<gene>
    <name evidence="2" type="ORF">COT23_02885</name>
</gene>
<keyword evidence="1" id="KW-0812">Transmembrane</keyword>
<comment type="caution">
    <text evidence="2">The sequence shown here is derived from an EMBL/GenBank/DDBJ whole genome shotgun (WGS) entry which is preliminary data.</text>
</comment>
<evidence type="ECO:0000313" key="3">
    <source>
        <dbReference type="Proteomes" id="UP000228687"/>
    </source>
</evidence>
<organism evidence="2 3">
    <name type="scientific">Candidatus Kaiserbacteria bacterium CG08_land_8_20_14_0_20_50_21</name>
    <dbReference type="NCBI Taxonomy" id="1974604"/>
    <lineage>
        <taxon>Bacteria</taxon>
        <taxon>Candidatus Kaiseribacteriota</taxon>
    </lineage>
</organism>
<evidence type="ECO:0000256" key="1">
    <source>
        <dbReference type="SAM" id="Phobius"/>
    </source>
</evidence>
<name>A0A2H0YXC8_9BACT</name>
<proteinExistence type="predicted"/>
<evidence type="ECO:0000313" key="2">
    <source>
        <dbReference type="EMBL" id="PIS43148.1"/>
    </source>
</evidence>
<feature type="transmembrane region" description="Helical" evidence="1">
    <location>
        <begin position="12"/>
        <end position="37"/>
    </location>
</feature>
<accession>A0A2H0YXC8</accession>
<keyword evidence="1" id="KW-1133">Transmembrane helix</keyword>
<reference evidence="3" key="1">
    <citation type="submission" date="2017-09" db="EMBL/GenBank/DDBJ databases">
        <title>Depth-based differentiation of microbial function through sediment-hosted aquifers and enrichment of novel symbionts in the deep terrestrial subsurface.</title>
        <authorList>
            <person name="Probst A.J."/>
            <person name="Ladd B."/>
            <person name="Jarett J.K."/>
            <person name="Geller-Mcgrath D.E."/>
            <person name="Sieber C.M.K."/>
            <person name="Emerson J.B."/>
            <person name="Anantharaman K."/>
            <person name="Thomas B.C."/>
            <person name="Malmstrom R."/>
            <person name="Stieglmeier M."/>
            <person name="Klingl A."/>
            <person name="Woyke T."/>
            <person name="Ryan C.M."/>
            <person name="Banfield J.F."/>
        </authorList>
    </citation>
    <scope>NUCLEOTIDE SEQUENCE [LARGE SCALE GENOMIC DNA]</scope>
</reference>
<dbReference type="AlphaFoldDB" id="A0A2H0YXC8"/>
<protein>
    <recommendedName>
        <fullName evidence="4">Prepilin-type N-terminal cleavage/methylation domain-containing protein</fullName>
    </recommendedName>
</protein>
<dbReference type="Proteomes" id="UP000228687">
    <property type="component" value="Unassembled WGS sequence"/>
</dbReference>
<dbReference type="EMBL" id="PEXT01000060">
    <property type="protein sequence ID" value="PIS43148.1"/>
    <property type="molecule type" value="Genomic_DNA"/>
</dbReference>
<evidence type="ECO:0008006" key="4">
    <source>
        <dbReference type="Google" id="ProtNLM"/>
    </source>
</evidence>
<keyword evidence="1" id="KW-0472">Membrane</keyword>
<sequence length="190" mass="21287">MKYTLLQIRQRAFTLVETIIVVALGTSMMIVLGLLIYNFNTTVVYEQTLAQSSGSASAVMREIESLALPADAVLQMHTFSGVPHTSSATELILEIPSIDNSGNVIANTYDYARFYLVGTDVYRHLEAYDLSSRTSGTKRLGSTVQTLTFIYNNSDFPRVSAITVDVQTRAQVKQNVLSYHLREYVRLRNY</sequence>